<evidence type="ECO:0000313" key="1">
    <source>
        <dbReference type="EMBL" id="MCP2271260.1"/>
    </source>
</evidence>
<protein>
    <submittedName>
        <fullName evidence="1">Uncharacterized protein</fullName>
    </submittedName>
</protein>
<dbReference type="Proteomes" id="UP001205185">
    <property type="component" value="Unassembled WGS sequence"/>
</dbReference>
<accession>A0ABT1IF65</accession>
<sequence>MTPLARHARMAATLLGRSPEREALSPRCPQCGRDGTTVVYRLGRRSARFWCARCEAVVSTRDLDALRAAPSGPPPAPPDPHARYLAPDVLAWARTAAGKALAAAELDRATYYQLHNRFDRMADGSVHSGLPPVSAIIGRLHERCYRVDHVVADLGDDTDAARERVDHARRWLAGPGRAQCWIVSRRAQDLPDAAAVDEAAAVYLRGEPLEREQASALRSGLFGTDGGPRPVALLELFTAEEISAAVRDYRDGAQPLRDAVLAALQA</sequence>
<proteinExistence type="predicted"/>
<organism evidence="1 2">
    <name type="scientific">Actinokineospora diospyrosa</name>
    <dbReference type="NCBI Taxonomy" id="103728"/>
    <lineage>
        <taxon>Bacteria</taxon>
        <taxon>Bacillati</taxon>
        <taxon>Actinomycetota</taxon>
        <taxon>Actinomycetes</taxon>
        <taxon>Pseudonocardiales</taxon>
        <taxon>Pseudonocardiaceae</taxon>
        <taxon>Actinokineospora</taxon>
    </lineage>
</organism>
<dbReference type="EMBL" id="JAMTCO010000009">
    <property type="protein sequence ID" value="MCP2271260.1"/>
    <property type="molecule type" value="Genomic_DNA"/>
</dbReference>
<keyword evidence="2" id="KW-1185">Reference proteome</keyword>
<comment type="caution">
    <text evidence="1">The sequence shown here is derived from an EMBL/GenBank/DDBJ whole genome shotgun (WGS) entry which is preliminary data.</text>
</comment>
<gene>
    <name evidence="1" type="ORF">LV75_003774</name>
</gene>
<name>A0ABT1IF65_9PSEU</name>
<reference evidence="1 2" key="1">
    <citation type="submission" date="2022-06" db="EMBL/GenBank/DDBJ databases">
        <title>Genomic Encyclopedia of Archaeal and Bacterial Type Strains, Phase II (KMG-II): from individual species to whole genera.</title>
        <authorList>
            <person name="Goeker M."/>
        </authorList>
    </citation>
    <scope>NUCLEOTIDE SEQUENCE [LARGE SCALE GENOMIC DNA]</scope>
    <source>
        <strain evidence="1 2">DSM 44255</strain>
    </source>
</reference>
<evidence type="ECO:0000313" key="2">
    <source>
        <dbReference type="Proteomes" id="UP001205185"/>
    </source>
</evidence>
<dbReference type="RefSeq" id="WP_253888216.1">
    <property type="nucleotide sequence ID" value="NZ_BAAAVB010000027.1"/>
</dbReference>